<dbReference type="Gene3D" id="3.10.10.10">
    <property type="entry name" value="HIV Type 1 Reverse Transcriptase, subunit A, domain 1"/>
    <property type="match status" value="1"/>
</dbReference>
<feature type="domain" description="Reverse transcriptase" evidence="2">
    <location>
        <begin position="324"/>
        <end position="506"/>
    </location>
</feature>
<dbReference type="Proteomes" id="UP000005408">
    <property type="component" value="Unassembled WGS sequence"/>
</dbReference>
<dbReference type="GO" id="GO:0003676">
    <property type="term" value="F:nucleic acid binding"/>
    <property type="evidence" value="ECO:0007669"/>
    <property type="project" value="InterPro"/>
</dbReference>
<dbReference type="Gene3D" id="3.30.420.10">
    <property type="entry name" value="Ribonuclease H-like superfamily/Ribonuclease H"/>
    <property type="match status" value="1"/>
</dbReference>
<protein>
    <recommendedName>
        <fullName evidence="2">Reverse transcriptase domain-containing protein</fullName>
    </recommendedName>
</protein>
<evidence type="ECO:0000313" key="4">
    <source>
        <dbReference type="Proteomes" id="UP000005408"/>
    </source>
</evidence>
<evidence type="ECO:0000256" key="1">
    <source>
        <dbReference type="SAM" id="MobiDB-lite"/>
    </source>
</evidence>
<dbReference type="Pfam" id="PF00078">
    <property type="entry name" value="RVT_1"/>
    <property type="match status" value="1"/>
</dbReference>
<dbReference type="EnsemblMetazoa" id="G1823.1">
    <property type="protein sequence ID" value="G1823.1:cds"/>
    <property type="gene ID" value="G1823"/>
</dbReference>
<proteinExistence type="predicted"/>
<dbReference type="InterPro" id="IPR043128">
    <property type="entry name" value="Rev_trsase/Diguanyl_cyclase"/>
</dbReference>
<dbReference type="Gene3D" id="3.30.70.270">
    <property type="match status" value="1"/>
</dbReference>
<accession>A0A8W8JCI7</accession>
<dbReference type="SUPFAM" id="SSF56672">
    <property type="entry name" value="DNA/RNA polymerases"/>
    <property type="match status" value="1"/>
</dbReference>
<dbReference type="InterPro" id="IPR043502">
    <property type="entry name" value="DNA/RNA_pol_sf"/>
</dbReference>
<keyword evidence="4" id="KW-1185">Reference proteome</keyword>
<organism evidence="3 4">
    <name type="scientific">Magallana gigas</name>
    <name type="common">Pacific oyster</name>
    <name type="synonym">Crassostrea gigas</name>
    <dbReference type="NCBI Taxonomy" id="29159"/>
    <lineage>
        <taxon>Eukaryota</taxon>
        <taxon>Metazoa</taxon>
        <taxon>Spiralia</taxon>
        <taxon>Lophotrochozoa</taxon>
        <taxon>Mollusca</taxon>
        <taxon>Bivalvia</taxon>
        <taxon>Autobranchia</taxon>
        <taxon>Pteriomorphia</taxon>
        <taxon>Ostreida</taxon>
        <taxon>Ostreoidea</taxon>
        <taxon>Ostreidae</taxon>
        <taxon>Magallana</taxon>
    </lineage>
</organism>
<name>A0A8W8JCI7_MAGGI</name>
<dbReference type="PANTHER" id="PTHR33050">
    <property type="entry name" value="REVERSE TRANSCRIPTASE DOMAIN-CONTAINING PROTEIN"/>
    <property type="match status" value="1"/>
</dbReference>
<dbReference type="InterPro" id="IPR052055">
    <property type="entry name" value="Hepadnavirus_pol/RT"/>
</dbReference>
<dbReference type="AlphaFoldDB" id="A0A8W8JCI7"/>
<sequence length="933" mass="106000">MRMPQVNPNRSIDTIDDFQFSSPSVYTCLRVRMANAQLRSPGPGQATPAHDERESSPAEAVESDNTKVDESEDSQCEVDHVSVADKTEDDFRRQWSSEQIRNDKGKKWNGKLEKNKVNTQMRILDALGPLSVLWSEAERISKTGKGMDPSDVIQFVQRAIMFVGNAHFLFNTDRQTLIKPPVWGSQTDRQEAVHSESEIHTVPTIQGSGSKPEIYSASQEISHSVNQVSLKRVELSEIDRNLSKFLFFNAVEIPQSVPVGGRVKHFYQNWKVITRDPWILQSIKGIEIPILSNPFQGKIPIPSKFKSEEQILIDSEIENLVLKNAVRETTPTSDSFYSNVFLVPKKGGELRPVINLKNLNSFLPYEHFKMEGIQLLRDLMEEGDWLVKLDLKDAYLTINVAEKFRKFLKFFWKNKIMEFTSLPFGIAIAPRVFTKIMKIPIAILRRLGIRLVIYLDDILIMNQSLTGIQSDLSTAVYLLENLGFLINQEKSVLVPSHVTEFLGFTVNSETMTLSLPKEKVIKIKQNCLDLASRQSVSARDLAQLIGRLTATNQAVLPSPLHYRSLQLLKTKALHTGGNYEHHVQLDEDSKQELIWWSSKLSKWNGRALVRPQPNIIVKSDASLRGWGAICQNTKTGGLWMENERDQHINELELKAAFLAIQCFQSKILKKHVLLQSDNKVAIAYINNMGGTKSKKLINLASQIWQWCLEREITLTGEYLPGDMNIEADWESRHFKDKSSWKLDPEIFIHLMKIIGPCTVDLFADRTNAQLNKYFSWKEDPHAQALDAMLQTWRDIMGYAFPPFCMITPCLAKVREEKCQIVIVTPTWQTQPWYPLLLQMSIDFPVLIPMGSRTLTSPQGEVHPLIVSDTLQLAGWKVSGDITLQKVFQSKLKNFSCTLGNQAQNPLTTVPGRNGIAGVWNGQLIPFQPLWPLC</sequence>
<dbReference type="PANTHER" id="PTHR33050:SF7">
    <property type="entry name" value="RIBONUCLEASE H"/>
    <property type="match status" value="1"/>
</dbReference>
<feature type="region of interest" description="Disordered" evidence="1">
    <location>
        <begin position="37"/>
        <end position="77"/>
    </location>
</feature>
<dbReference type="InterPro" id="IPR036397">
    <property type="entry name" value="RNaseH_sf"/>
</dbReference>
<evidence type="ECO:0000313" key="3">
    <source>
        <dbReference type="EnsemblMetazoa" id="G1823.1:cds"/>
    </source>
</evidence>
<dbReference type="CDD" id="cd03714">
    <property type="entry name" value="RT_DIRS1"/>
    <property type="match status" value="1"/>
</dbReference>
<reference evidence="3" key="1">
    <citation type="submission" date="2022-08" db="UniProtKB">
        <authorList>
            <consortium name="EnsemblMetazoa"/>
        </authorList>
    </citation>
    <scope>IDENTIFICATION</scope>
    <source>
        <strain evidence="3">05x7-T-G4-1.051#20</strain>
    </source>
</reference>
<dbReference type="PROSITE" id="PS50878">
    <property type="entry name" value="RT_POL"/>
    <property type="match status" value="1"/>
</dbReference>
<dbReference type="GO" id="GO:0006259">
    <property type="term" value="P:DNA metabolic process"/>
    <property type="evidence" value="ECO:0007669"/>
    <property type="project" value="UniProtKB-ARBA"/>
</dbReference>
<dbReference type="CDD" id="cd09275">
    <property type="entry name" value="RNase_HI_RT_DIRS1"/>
    <property type="match status" value="1"/>
</dbReference>
<dbReference type="InterPro" id="IPR000477">
    <property type="entry name" value="RT_dom"/>
</dbReference>
<evidence type="ECO:0000259" key="2">
    <source>
        <dbReference type="PROSITE" id="PS50878"/>
    </source>
</evidence>